<dbReference type="PANTHER" id="PTHR45586:SF1">
    <property type="entry name" value="LIPOPOLYSACCHARIDE ASSEMBLY PROTEIN B"/>
    <property type="match status" value="1"/>
</dbReference>
<evidence type="ECO:0000256" key="1">
    <source>
        <dbReference type="ARBA" id="ARBA00022737"/>
    </source>
</evidence>
<dbReference type="SUPFAM" id="SSF53649">
    <property type="entry name" value="Alkaline phosphatase-like"/>
    <property type="match status" value="1"/>
</dbReference>
<dbReference type="Gene3D" id="3.40.720.10">
    <property type="entry name" value="Alkaline Phosphatase, subunit A"/>
    <property type="match status" value="1"/>
</dbReference>
<reference evidence="6 7" key="1">
    <citation type="submission" date="2014-04" db="EMBL/GenBank/DDBJ databases">
        <title>The Genome Sequence of Thermoanaerobaculum aquaticum MP-01, The First Cultivated Group 23 Acidobacterium.</title>
        <authorList>
            <person name="Stamps B.W."/>
            <person name="Losey N.A."/>
            <person name="Lawson P.A."/>
            <person name="Stevenson B.S."/>
        </authorList>
    </citation>
    <scope>NUCLEOTIDE SEQUENCE [LARGE SCALE GENOMIC DNA]</scope>
    <source>
        <strain evidence="6 7">MP-01</strain>
    </source>
</reference>
<organism evidence="6 7">
    <name type="scientific">Thermoanaerobaculum aquaticum</name>
    <dbReference type="NCBI Taxonomy" id="1312852"/>
    <lineage>
        <taxon>Bacteria</taxon>
        <taxon>Pseudomonadati</taxon>
        <taxon>Acidobacteriota</taxon>
        <taxon>Thermoanaerobaculia</taxon>
        <taxon>Thermoanaerobaculales</taxon>
        <taxon>Thermoanaerobaculaceae</taxon>
        <taxon>Thermoanaerobaculum</taxon>
    </lineage>
</organism>
<feature type="region of interest" description="Disordered" evidence="4">
    <location>
        <begin position="596"/>
        <end position="620"/>
    </location>
</feature>
<dbReference type="PROSITE" id="PS50005">
    <property type="entry name" value="TPR"/>
    <property type="match status" value="3"/>
</dbReference>
<dbReference type="Pfam" id="PF14559">
    <property type="entry name" value="TPR_19"/>
    <property type="match status" value="2"/>
</dbReference>
<gene>
    <name evidence="6" type="ORF">EG19_05910</name>
</gene>
<evidence type="ECO:0000313" key="7">
    <source>
        <dbReference type="Proteomes" id="UP000027284"/>
    </source>
</evidence>
<dbReference type="Proteomes" id="UP000027284">
    <property type="component" value="Unassembled WGS sequence"/>
</dbReference>
<feature type="chain" id="PRO_5001616414" evidence="5">
    <location>
        <begin position="20"/>
        <end position="810"/>
    </location>
</feature>
<comment type="caution">
    <text evidence="6">The sequence shown here is derived from an EMBL/GenBank/DDBJ whole genome shotgun (WGS) entry which is preliminary data.</text>
</comment>
<dbReference type="PANTHER" id="PTHR45586">
    <property type="entry name" value="TPR REPEAT-CONTAINING PROTEIN PA4667"/>
    <property type="match status" value="1"/>
</dbReference>
<evidence type="ECO:0000256" key="3">
    <source>
        <dbReference type="PROSITE-ProRule" id="PRU00339"/>
    </source>
</evidence>
<dbReference type="InterPro" id="IPR017850">
    <property type="entry name" value="Alkaline_phosphatase_core_sf"/>
</dbReference>
<sequence length="810" mass="86968">MKRNLLVLSCAAFLFAAFALTLVPPSTSTRTVAVSRWSSKVMLLPNSWAFSPWFLASRVKVPQEAGAAVLTGNVPVKLPSGTEAELAARVTVRGAGPLPLDARDVREKGLAISFGKALVQALPPELSGSLWQATEEWGMWFPQATSFQAKVGQALASWLSPLEVSGVRFTAADGNVLQAEARATLRRVSQKRGRLVVLGLDALDWSLVDELCARGVMPQMARLLQEGVHAELEVPPPLISPVIWTTIATGVPPEAHGILDFLEPDPQGGPPHPISANSRKVPALWEILAAAGRTTATVGWWATFPAQAPPGGVVYSDRLTEQLLGLAADTPALADPPKAQEEAQRLAVKAKDLKPQDLAPILTVTASELSAAGEGDWDNPIAGLAKLWAATLTVERLTARELSTERDALFVYLEGTDTVGHLFAPYRPPALPQVDPSLARRFGPVVDRYMAHVDGWIGQIRAQLGPEDTLVIVSDHGFTWGSDRPKVPSGAHTATAVWWHRPVGVFVAVSPHVTVPKSRQRMTLSQVAPTLLALAGLPLGAEMAGGLPPWVKPATEVKVHYGHLVGRPSLKRVELPPEARAEELAKLRALGYLGGEGGSGERPAAETAKPASPAAPRFDRAESRRLNNLASSLAAAGNRSQAEQVFRQAIAADPTYAAPHYNLATFLRKEGRFDEADAEFWRAVDTGIADPEMTIVRSALDYRERGQTQRAAQMFSEGLKRFPRSVPLLLNAGVFFGEQGQLKLARDLLTKAVELAPDNPKAHRNLAVALEALGDTAGALKHLEIVLQLDPGDRAAQAELSRLRRSPGVQ</sequence>
<evidence type="ECO:0000313" key="6">
    <source>
        <dbReference type="EMBL" id="KDA53283.1"/>
    </source>
</evidence>
<feature type="repeat" description="TPR" evidence="3">
    <location>
        <begin position="726"/>
        <end position="759"/>
    </location>
</feature>
<keyword evidence="5" id="KW-0732">Signal</keyword>
<protein>
    <submittedName>
        <fullName evidence="6">Uncharacterized protein</fullName>
    </submittedName>
</protein>
<feature type="compositionally biased region" description="Low complexity" evidence="4">
    <location>
        <begin position="601"/>
        <end position="616"/>
    </location>
</feature>
<dbReference type="STRING" id="1312852.EG19_05910"/>
<feature type="signal peptide" evidence="5">
    <location>
        <begin position="1"/>
        <end position="19"/>
    </location>
</feature>
<name>A0A062XR41_9BACT</name>
<evidence type="ECO:0000256" key="5">
    <source>
        <dbReference type="SAM" id="SignalP"/>
    </source>
</evidence>
<proteinExistence type="predicted"/>
<keyword evidence="1" id="KW-0677">Repeat</keyword>
<evidence type="ECO:0000256" key="2">
    <source>
        <dbReference type="ARBA" id="ARBA00022803"/>
    </source>
</evidence>
<feature type="repeat" description="TPR" evidence="3">
    <location>
        <begin position="623"/>
        <end position="656"/>
    </location>
</feature>
<dbReference type="InterPro" id="IPR019734">
    <property type="entry name" value="TPR_rpt"/>
</dbReference>
<keyword evidence="7" id="KW-1185">Reference proteome</keyword>
<dbReference type="SUPFAM" id="SSF48452">
    <property type="entry name" value="TPR-like"/>
    <property type="match status" value="1"/>
</dbReference>
<dbReference type="OrthoDB" id="9779418at2"/>
<dbReference type="SMART" id="SM00028">
    <property type="entry name" value="TPR"/>
    <property type="match status" value="5"/>
</dbReference>
<dbReference type="InterPro" id="IPR051012">
    <property type="entry name" value="CellSynth/LPSAsmb/PSIAsmb"/>
</dbReference>
<evidence type="ECO:0000256" key="4">
    <source>
        <dbReference type="SAM" id="MobiDB-lite"/>
    </source>
</evidence>
<dbReference type="RefSeq" id="WP_038049815.1">
    <property type="nucleotide sequence ID" value="NZ_JMFG01000023.1"/>
</dbReference>
<dbReference type="InterPro" id="IPR011990">
    <property type="entry name" value="TPR-like_helical_dom_sf"/>
</dbReference>
<dbReference type="InterPro" id="IPR002591">
    <property type="entry name" value="Phosphodiest/P_Trfase"/>
</dbReference>
<accession>A0A062XR41</accession>
<dbReference type="AlphaFoldDB" id="A0A062XR41"/>
<dbReference type="Pfam" id="PF01663">
    <property type="entry name" value="Phosphodiest"/>
    <property type="match status" value="1"/>
</dbReference>
<feature type="repeat" description="TPR" evidence="3">
    <location>
        <begin position="760"/>
        <end position="793"/>
    </location>
</feature>
<keyword evidence="2 3" id="KW-0802">TPR repeat</keyword>
<dbReference type="Gene3D" id="1.25.40.10">
    <property type="entry name" value="Tetratricopeptide repeat domain"/>
    <property type="match status" value="1"/>
</dbReference>
<dbReference type="EMBL" id="JMFG01000023">
    <property type="protein sequence ID" value="KDA53283.1"/>
    <property type="molecule type" value="Genomic_DNA"/>
</dbReference>